<evidence type="ECO:0000313" key="1">
    <source>
        <dbReference type="EMBL" id="RXI43170.1"/>
    </source>
</evidence>
<organism evidence="1 2">
    <name type="scientific">Arcobacter cloacae</name>
    <dbReference type="NCBI Taxonomy" id="1054034"/>
    <lineage>
        <taxon>Bacteria</taxon>
        <taxon>Pseudomonadati</taxon>
        <taxon>Campylobacterota</taxon>
        <taxon>Epsilonproteobacteria</taxon>
        <taxon>Campylobacterales</taxon>
        <taxon>Arcobacteraceae</taxon>
        <taxon>Arcobacter</taxon>
    </lineage>
</organism>
<accession>A0A6M8NQJ7</accession>
<proteinExistence type="predicted"/>
<sequence>MRTLNIKIKDEYFDKFVSFLELLPKTAIKIEEPAEKNKLDKIKKELKNAIEDIEEGRSNIIRVIK</sequence>
<name>A0A6M8NQJ7_9BACT</name>
<keyword evidence="2" id="KW-1185">Reference proteome</keyword>
<dbReference type="RefSeq" id="WP_129012455.1">
    <property type="nucleotide sequence ID" value="NZ_CBCSEI010000002.1"/>
</dbReference>
<reference evidence="1 2" key="1">
    <citation type="submission" date="2017-09" db="EMBL/GenBank/DDBJ databases">
        <title>Genomics of the genus Arcobacter.</title>
        <authorList>
            <person name="Perez-Cataluna A."/>
            <person name="Figueras M.J."/>
            <person name="Salas-Masso N."/>
        </authorList>
    </citation>
    <scope>NUCLEOTIDE SEQUENCE [LARGE SCALE GENOMIC DNA]</scope>
    <source>
        <strain evidence="1 2">CECT 7834</strain>
    </source>
</reference>
<dbReference type="EMBL" id="NXII01000001">
    <property type="protein sequence ID" value="RXI43170.1"/>
    <property type="molecule type" value="Genomic_DNA"/>
</dbReference>
<evidence type="ECO:0000313" key="2">
    <source>
        <dbReference type="Proteomes" id="UP000290378"/>
    </source>
</evidence>
<protein>
    <submittedName>
        <fullName evidence="1">Uncharacterized protein</fullName>
    </submittedName>
</protein>
<dbReference type="Proteomes" id="UP000290378">
    <property type="component" value="Unassembled WGS sequence"/>
</dbReference>
<dbReference type="AlphaFoldDB" id="A0A6M8NQJ7"/>
<comment type="caution">
    <text evidence="1">The sequence shown here is derived from an EMBL/GenBank/DDBJ whole genome shotgun (WGS) entry which is preliminary data.</text>
</comment>
<gene>
    <name evidence="1" type="ORF">CP963_00970</name>
</gene>